<evidence type="ECO:0000256" key="1">
    <source>
        <dbReference type="ARBA" id="ARBA00022722"/>
    </source>
</evidence>
<dbReference type="InterPro" id="IPR012337">
    <property type="entry name" value="RNaseH-like_sf"/>
</dbReference>
<gene>
    <name evidence="5" type="ORF">IEO70_07765</name>
</gene>
<accession>A0A927HB62</accession>
<dbReference type="InterPro" id="IPR036397">
    <property type="entry name" value="RNaseH_sf"/>
</dbReference>
<dbReference type="AlphaFoldDB" id="A0A927HB62"/>
<dbReference type="InterPro" id="IPR013520">
    <property type="entry name" value="Ribonucl_H"/>
</dbReference>
<dbReference type="SMART" id="SM00479">
    <property type="entry name" value="EXOIII"/>
    <property type="match status" value="1"/>
</dbReference>
<organism evidence="5 6">
    <name type="scientific">Peribacillus faecalis</name>
    <dbReference type="NCBI Taxonomy" id="2772559"/>
    <lineage>
        <taxon>Bacteria</taxon>
        <taxon>Bacillati</taxon>
        <taxon>Bacillota</taxon>
        <taxon>Bacilli</taxon>
        <taxon>Bacillales</taxon>
        <taxon>Bacillaceae</taxon>
        <taxon>Peribacillus</taxon>
    </lineage>
</organism>
<dbReference type="Proteomes" id="UP000602076">
    <property type="component" value="Unassembled WGS sequence"/>
</dbReference>
<dbReference type="PANTHER" id="PTHR30231">
    <property type="entry name" value="DNA POLYMERASE III SUBUNIT EPSILON"/>
    <property type="match status" value="1"/>
</dbReference>
<evidence type="ECO:0000256" key="3">
    <source>
        <dbReference type="ARBA" id="ARBA00022839"/>
    </source>
</evidence>
<dbReference type="FunFam" id="3.30.420.10:FF:000045">
    <property type="entry name" value="3'-5' exonuclease DinG"/>
    <property type="match status" value="1"/>
</dbReference>
<protein>
    <submittedName>
        <fullName evidence="5">3'-5' exoribonuclease</fullName>
    </submittedName>
</protein>
<dbReference type="CDD" id="cd06127">
    <property type="entry name" value="DEDDh"/>
    <property type="match status" value="1"/>
</dbReference>
<dbReference type="GO" id="GO:0008408">
    <property type="term" value="F:3'-5' exonuclease activity"/>
    <property type="evidence" value="ECO:0007669"/>
    <property type="project" value="TreeGrafter"/>
</dbReference>
<dbReference type="GO" id="GO:0005829">
    <property type="term" value="C:cytosol"/>
    <property type="evidence" value="ECO:0007669"/>
    <property type="project" value="TreeGrafter"/>
</dbReference>
<dbReference type="Gene3D" id="3.30.420.10">
    <property type="entry name" value="Ribonuclease H-like superfamily/Ribonuclease H"/>
    <property type="match status" value="1"/>
</dbReference>
<sequence length="245" mass="28191">MAFEPFVHFIKGIQTRLTGNNLRGGQSVQSAHQMAYLRQIQREIRQDDVLKVPLKELDVVVLDIETTGFYPDKGDEIISIGAIKISGGIIQEEQTFYSLIQCKNIISDEITELTAITNEQVKDAPPLSDVLVQFFQFARNSTLVAHHSSHEKNFLQHASWQMFRTPLRHRILDTSFLYRIADPDLNIVRLEDFCDHYKIPIVNRHHALEDAIVTAKLWSIYIEKVINMGCNSLTDVYERLAQLRN</sequence>
<dbReference type="RefSeq" id="WP_190997807.1">
    <property type="nucleotide sequence ID" value="NZ_JACXSI010000015.1"/>
</dbReference>
<evidence type="ECO:0000313" key="5">
    <source>
        <dbReference type="EMBL" id="MBD3108262.1"/>
    </source>
</evidence>
<keyword evidence="3" id="KW-0269">Exonuclease</keyword>
<keyword evidence="1" id="KW-0540">Nuclease</keyword>
<evidence type="ECO:0000259" key="4">
    <source>
        <dbReference type="SMART" id="SM00479"/>
    </source>
</evidence>
<dbReference type="Pfam" id="PF00929">
    <property type="entry name" value="RNase_T"/>
    <property type="match status" value="1"/>
</dbReference>
<reference evidence="5" key="1">
    <citation type="submission" date="2020-09" db="EMBL/GenBank/DDBJ databases">
        <title>Bacillus faecalis sp. nov., a moderately halophilic bacterium isolated from cow faeces.</title>
        <authorList>
            <person name="Jiang L."/>
            <person name="Lee J."/>
        </authorList>
    </citation>
    <scope>NUCLEOTIDE SEQUENCE</scope>
    <source>
        <strain evidence="5">AGMB 02131</strain>
    </source>
</reference>
<dbReference type="SUPFAM" id="SSF53098">
    <property type="entry name" value="Ribonuclease H-like"/>
    <property type="match status" value="1"/>
</dbReference>
<dbReference type="PANTHER" id="PTHR30231:SF4">
    <property type="entry name" value="PROTEIN NEN2"/>
    <property type="match status" value="1"/>
</dbReference>
<evidence type="ECO:0000313" key="6">
    <source>
        <dbReference type="Proteomes" id="UP000602076"/>
    </source>
</evidence>
<dbReference type="InterPro" id="IPR006054">
    <property type="entry name" value="DnaQ"/>
</dbReference>
<keyword evidence="2" id="KW-0378">Hydrolase</keyword>
<dbReference type="NCBIfam" id="NF005836">
    <property type="entry name" value="PRK07740.1"/>
    <property type="match status" value="1"/>
</dbReference>
<dbReference type="GO" id="GO:0003887">
    <property type="term" value="F:DNA-directed DNA polymerase activity"/>
    <property type="evidence" value="ECO:0007669"/>
    <property type="project" value="InterPro"/>
</dbReference>
<comment type="caution">
    <text evidence="5">The sequence shown here is derived from an EMBL/GenBank/DDBJ whole genome shotgun (WGS) entry which is preliminary data.</text>
</comment>
<evidence type="ECO:0000256" key="2">
    <source>
        <dbReference type="ARBA" id="ARBA00022801"/>
    </source>
</evidence>
<dbReference type="NCBIfam" id="TIGR00573">
    <property type="entry name" value="dnaq"/>
    <property type="match status" value="1"/>
</dbReference>
<dbReference type="GO" id="GO:0003677">
    <property type="term" value="F:DNA binding"/>
    <property type="evidence" value="ECO:0007669"/>
    <property type="project" value="InterPro"/>
</dbReference>
<name>A0A927HB62_9BACI</name>
<proteinExistence type="predicted"/>
<keyword evidence="6" id="KW-1185">Reference proteome</keyword>
<feature type="domain" description="Exonuclease" evidence="4">
    <location>
        <begin position="58"/>
        <end position="227"/>
    </location>
</feature>
<dbReference type="EMBL" id="JACXSI010000015">
    <property type="protein sequence ID" value="MBD3108262.1"/>
    <property type="molecule type" value="Genomic_DNA"/>
</dbReference>
<dbReference type="GO" id="GO:0006260">
    <property type="term" value="P:DNA replication"/>
    <property type="evidence" value="ECO:0007669"/>
    <property type="project" value="InterPro"/>
</dbReference>